<accession>A0A1X7VI67</accession>
<keyword evidence="4" id="KW-0862">Zinc</keyword>
<evidence type="ECO:0000313" key="6">
    <source>
        <dbReference type="EnsemblMetazoa" id="Aqu2.1.39509_001"/>
    </source>
</evidence>
<proteinExistence type="predicted"/>
<keyword evidence="3" id="KW-0863">Zinc-finger</keyword>
<dbReference type="PANTHER" id="PTHR46481:SF10">
    <property type="entry name" value="ZINC FINGER BED DOMAIN-CONTAINING PROTEIN 39"/>
    <property type="match status" value="1"/>
</dbReference>
<keyword evidence="5" id="KW-0539">Nucleus</keyword>
<dbReference type="OMA" id="VCTIRNE"/>
<evidence type="ECO:0000256" key="1">
    <source>
        <dbReference type="ARBA" id="ARBA00004123"/>
    </source>
</evidence>
<evidence type="ECO:0000256" key="2">
    <source>
        <dbReference type="ARBA" id="ARBA00022723"/>
    </source>
</evidence>
<evidence type="ECO:0000256" key="3">
    <source>
        <dbReference type="ARBA" id="ARBA00022771"/>
    </source>
</evidence>
<organism evidence="6">
    <name type="scientific">Amphimedon queenslandica</name>
    <name type="common">Sponge</name>
    <dbReference type="NCBI Taxonomy" id="400682"/>
    <lineage>
        <taxon>Eukaryota</taxon>
        <taxon>Metazoa</taxon>
        <taxon>Porifera</taxon>
        <taxon>Demospongiae</taxon>
        <taxon>Heteroscleromorpha</taxon>
        <taxon>Haplosclerida</taxon>
        <taxon>Niphatidae</taxon>
        <taxon>Amphimedon</taxon>
    </lineage>
</organism>
<dbReference type="GO" id="GO:0008270">
    <property type="term" value="F:zinc ion binding"/>
    <property type="evidence" value="ECO:0007669"/>
    <property type="project" value="UniProtKB-KW"/>
</dbReference>
<evidence type="ECO:0008006" key="7">
    <source>
        <dbReference type="Google" id="ProtNLM"/>
    </source>
</evidence>
<dbReference type="InParanoid" id="A0A1X7VI67"/>
<dbReference type="InterPro" id="IPR052035">
    <property type="entry name" value="ZnF_BED_domain_contain"/>
</dbReference>
<protein>
    <recommendedName>
        <fullName evidence="7">BED-type domain-containing protein</fullName>
    </recommendedName>
</protein>
<sequence>MAMIVETRRPEGRPKRSSVWNHFTYDQKSNESVCTIRNEERECGARVKGKNPTNLKQHLKCHKDEYRMVIDEEKARRVETNETSIAKSKSRQAAAITSMLHVQTLSKDSIRYKDITRKLALFIGTANVPYSLVENLEFRDLLLELQPCYLPPGRGPIKKK</sequence>
<dbReference type="eggNOG" id="ENOG502SE8X">
    <property type="taxonomic scope" value="Eukaryota"/>
</dbReference>
<keyword evidence="2" id="KW-0479">Metal-binding</keyword>
<dbReference type="AlphaFoldDB" id="A0A1X7VI67"/>
<name>A0A1X7VI67_AMPQE</name>
<dbReference type="OrthoDB" id="10057873at2759"/>
<evidence type="ECO:0000256" key="5">
    <source>
        <dbReference type="ARBA" id="ARBA00023242"/>
    </source>
</evidence>
<dbReference type="GO" id="GO:0005634">
    <property type="term" value="C:nucleus"/>
    <property type="evidence" value="ECO:0007669"/>
    <property type="project" value="UniProtKB-SubCell"/>
</dbReference>
<reference evidence="6" key="1">
    <citation type="submission" date="2017-05" db="UniProtKB">
        <authorList>
            <consortium name="EnsemblMetazoa"/>
        </authorList>
    </citation>
    <scope>IDENTIFICATION</scope>
</reference>
<evidence type="ECO:0000256" key="4">
    <source>
        <dbReference type="ARBA" id="ARBA00022833"/>
    </source>
</evidence>
<dbReference type="PANTHER" id="PTHR46481">
    <property type="entry name" value="ZINC FINGER BED DOMAIN-CONTAINING PROTEIN 4"/>
    <property type="match status" value="1"/>
</dbReference>
<comment type="subcellular location">
    <subcellularLocation>
        <location evidence="1">Nucleus</location>
    </subcellularLocation>
</comment>
<dbReference type="EnsemblMetazoa" id="Aqu2.1.39509_001">
    <property type="protein sequence ID" value="Aqu2.1.39509_001"/>
    <property type="gene ID" value="Aqu2.1.39509"/>
</dbReference>